<sequence length="55" mass="6231">MIEFSDGMHEYVTTPVKRVLRLAGREVFYIETVNSRYRLEVRGREVALDGAVSGG</sequence>
<dbReference type="Proteomes" id="UP000440224">
    <property type="component" value="Unassembled WGS sequence"/>
</dbReference>
<evidence type="ECO:0000313" key="2">
    <source>
        <dbReference type="Proteomes" id="UP000440224"/>
    </source>
</evidence>
<dbReference type="OrthoDB" id="5517341at2"/>
<protein>
    <submittedName>
        <fullName evidence="1">Uncharacterized protein</fullName>
    </submittedName>
</protein>
<gene>
    <name evidence="1" type="ORF">GF068_21680</name>
</gene>
<comment type="caution">
    <text evidence="1">The sequence shown here is derived from an EMBL/GenBank/DDBJ whole genome shotgun (WGS) entry which is preliminary data.</text>
</comment>
<organism evidence="1 2">
    <name type="scientific">Polyangium spumosum</name>
    <dbReference type="NCBI Taxonomy" id="889282"/>
    <lineage>
        <taxon>Bacteria</taxon>
        <taxon>Pseudomonadati</taxon>
        <taxon>Myxococcota</taxon>
        <taxon>Polyangia</taxon>
        <taxon>Polyangiales</taxon>
        <taxon>Polyangiaceae</taxon>
        <taxon>Polyangium</taxon>
    </lineage>
</organism>
<accession>A0A6N7Q0N7</accession>
<reference evidence="1 2" key="1">
    <citation type="submission" date="2019-10" db="EMBL/GenBank/DDBJ databases">
        <title>A soil myxobacterium in the family Polyangiaceae.</title>
        <authorList>
            <person name="Li Y."/>
            <person name="Wang J."/>
        </authorList>
    </citation>
    <scope>NUCLEOTIDE SEQUENCE [LARGE SCALE GENOMIC DNA]</scope>
    <source>
        <strain evidence="1 2">DSM 14734</strain>
    </source>
</reference>
<dbReference type="AlphaFoldDB" id="A0A6N7Q0N7"/>
<proteinExistence type="predicted"/>
<evidence type="ECO:0000313" key="1">
    <source>
        <dbReference type="EMBL" id="MRG94511.1"/>
    </source>
</evidence>
<dbReference type="EMBL" id="WJIE01000006">
    <property type="protein sequence ID" value="MRG94511.1"/>
    <property type="molecule type" value="Genomic_DNA"/>
</dbReference>
<keyword evidence="2" id="KW-1185">Reference proteome</keyword>
<dbReference type="RefSeq" id="WP_153821361.1">
    <property type="nucleotide sequence ID" value="NZ_WJIE01000006.1"/>
</dbReference>
<name>A0A6N7Q0N7_9BACT</name>